<organism evidence="2">
    <name type="scientific">uncultured Caudovirales phage</name>
    <dbReference type="NCBI Taxonomy" id="2100421"/>
    <lineage>
        <taxon>Viruses</taxon>
        <taxon>Duplodnaviria</taxon>
        <taxon>Heunggongvirae</taxon>
        <taxon>Uroviricota</taxon>
        <taxon>Caudoviricetes</taxon>
        <taxon>Peduoviridae</taxon>
        <taxon>Maltschvirus</taxon>
        <taxon>Maltschvirus maltsch</taxon>
    </lineage>
</organism>
<gene>
    <name evidence="2" type="ORF">UFOVP116_113</name>
</gene>
<feature type="domain" description="Gamma-glutamylcyclotransferase AIG2-like" evidence="1">
    <location>
        <begin position="4"/>
        <end position="103"/>
    </location>
</feature>
<protein>
    <submittedName>
        <fullName evidence="2">Gamma-glutamyl cyclotransferase-like</fullName>
    </submittedName>
</protein>
<name>A0A6J5L5Y9_9CAUD</name>
<sequence>MGLYFSYGMNTNLAQMAGRCPAAKPLGYATLLEHRFRFAGCADVVTDLASCVDGVLWDITPQCRAALDLLEGYPTFYDIKTSVVEFNRQLVLADVYYMTPGHNDDPPFGSYLTTILEGYATFGVPTHQLDMVRSVRSMR</sequence>
<dbReference type="EMBL" id="LR796237">
    <property type="protein sequence ID" value="CAB4129781.1"/>
    <property type="molecule type" value="Genomic_DNA"/>
</dbReference>
<dbReference type="CDD" id="cd06661">
    <property type="entry name" value="GGCT_like"/>
    <property type="match status" value="1"/>
</dbReference>
<dbReference type="Pfam" id="PF06094">
    <property type="entry name" value="GGACT"/>
    <property type="match status" value="1"/>
</dbReference>
<accession>A0A6J5L5Y9</accession>
<evidence type="ECO:0000313" key="2">
    <source>
        <dbReference type="EMBL" id="CAB4129781.1"/>
    </source>
</evidence>
<dbReference type="InterPro" id="IPR036568">
    <property type="entry name" value="GGCT-like_sf"/>
</dbReference>
<dbReference type="GO" id="GO:0016740">
    <property type="term" value="F:transferase activity"/>
    <property type="evidence" value="ECO:0007669"/>
    <property type="project" value="UniProtKB-KW"/>
</dbReference>
<keyword evidence="2" id="KW-0808">Transferase</keyword>
<dbReference type="Gene3D" id="3.10.490.10">
    <property type="entry name" value="Gamma-glutamyl cyclotransferase-like"/>
    <property type="match status" value="1"/>
</dbReference>
<dbReference type="InterPro" id="IPR013024">
    <property type="entry name" value="GGCT-like"/>
</dbReference>
<dbReference type="InterPro" id="IPR009288">
    <property type="entry name" value="AIG2-like_dom"/>
</dbReference>
<dbReference type="SUPFAM" id="SSF110857">
    <property type="entry name" value="Gamma-glutamyl cyclotransferase-like"/>
    <property type="match status" value="1"/>
</dbReference>
<evidence type="ECO:0000259" key="1">
    <source>
        <dbReference type="Pfam" id="PF06094"/>
    </source>
</evidence>
<reference evidence="2" key="1">
    <citation type="submission" date="2020-04" db="EMBL/GenBank/DDBJ databases">
        <authorList>
            <person name="Chiriac C."/>
            <person name="Salcher M."/>
            <person name="Ghai R."/>
            <person name="Kavagutti S V."/>
        </authorList>
    </citation>
    <scope>NUCLEOTIDE SEQUENCE</scope>
</reference>
<proteinExistence type="predicted"/>